<keyword evidence="2" id="KW-0597">Phosphoprotein</keyword>
<dbReference type="InterPro" id="IPR009081">
    <property type="entry name" value="PP-bd_ACP"/>
</dbReference>
<accession>A0A917ZPS6</accession>
<dbReference type="RefSeq" id="WP_189132270.1">
    <property type="nucleotide sequence ID" value="NZ_BMMS01000012.1"/>
</dbReference>
<sequence length="94" mass="10150">MTTPGTEPTESAIREWLAERLAERLELASSEIGNGVPLEQYGLDSMAAFTLRGAIQDEFGIVMDLAAARKYSTLDALAGHLHDELRKAPPGGPR</sequence>
<organism evidence="4 5">
    <name type="scientific">Wenjunlia tyrosinilytica</name>
    <dbReference type="NCBI Taxonomy" id="1544741"/>
    <lineage>
        <taxon>Bacteria</taxon>
        <taxon>Bacillati</taxon>
        <taxon>Actinomycetota</taxon>
        <taxon>Actinomycetes</taxon>
        <taxon>Kitasatosporales</taxon>
        <taxon>Streptomycetaceae</taxon>
        <taxon>Wenjunlia</taxon>
    </lineage>
</organism>
<dbReference type="PROSITE" id="PS50075">
    <property type="entry name" value="CARRIER"/>
    <property type="match status" value="1"/>
</dbReference>
<comment type="caution">
    <text evidence="4">The sequence shown here is derived from an EMBL/GenBank/DDBJ whole genome shotgun (WGS) entry which is preliminary data.</text>
</comment>
<evidence type="ECO:0000259" key="3">
    <source>
        <dbReference type="PROSITE" id="PS50075"/>
    </source>
</evidence>
<evidence type="ECO:0000313" key="5">
    <source>
        <dbReference type="Proteomes" id="UP000641932"/>
    </source>
</evidence>
<dbReference type="Pfam" id="PF00550">
    <property type="entry name" value="PP-binding"/>
    <property type="match status" value="1"/>
</dbReference>
<dbReference type="GO" id="GO:0031177">
    <property type="term" value="F:phosphopantetheine binding"/>
    <property type="evidence" value="ECO:0007669"/>
    <property type="project" value="InterPro"/>
</dbReference>
<dbReference type="Proteomes" id="UP000641932">
    <property type="component" value="Unassembled WGS sequence"/>
</dbReference>
<dbReference type="InterPro" id="IPR020806">
    <property type="entry name" value="PKS_PP-bd"/>
</dbReference>
<dbReference type="AlphaFoldDB" id="A0A917ZPS6"/>
<proteinExistence type="predicted"/>
<protein>
    <recommendedName>
        <fullName evidence="3">Carrier domain-containing protein</fullName>
    </recommendedName>
</protein>
<dbReference type="SUPFAM" id="SSF47336">
    <property type="entry name" value="ACP-like"/>
    <property type="match status" value="1"/>
</dbReference>
<dbReference type="GO" id="GO:0017000">
    <property type="term" value="P:antibiotic biosynthetic process"/>
    <property type="evidence" value="ECO:0007669"/>
    <property type="project" value="UniProtKB-ARBA"/>
</dbReference>
<keyword evidence="1" id="KW-0596">Phosphopantetheine</keyword>
<dbReference type="EMBL" id="BMMS01000012">
    <property type="protein sequence ID" value="GGO89038.1"/>
    <property type="molecule type" value="Genomic_DNA"/>
</dbReference>
<keyword evidence="5" id="KW-1185">Reference proteome</keyword>
<dbReference type="Gene3D" id="1.10.1200.10">
    <property type="entry name" value="ACP-like"/>
    <property type="match status" value="1"/>
</dbReference>
<gene>
    <name evidence="4" type="ORF">GCM10012280_31250</name>
</gene>
<evidence type="ECO:0000256" key="2">
    <source>
        <dbReference type="ARBA" id="ARBA00022553"/>
    </source>
</evidence>
<dbReference type="SMART" id="SM00823">
    <property type="entry name" value="PKS_PP"/>
    <property type="match status" value="1"/>
</dbReference>
<feature type="domain" description="Carrier" evidence="3">
    <location>
        <begin position="4"/>
        <end position="85"/>
    </location>
</feature>
<evidence type="ECO:0000256" key="1">
    <source>
        <dbReference type="ARBA" id="ARBA00022450"/>
    </source>
</evidence>
<reference evidence="4" key="1">
    <citation type="journal article" date="2014" name="Int. J. Syst. Evol. Microbiol.">
        <title>Complete genome sequence of Corynebacterium casei LMG S-19264T (=DSM 44701T), isolated from a smear-ripened cheese.</title>
        <authorList>
            <consortium name="US DOE Joint Genome Institute (JGI-PGF)"/>
            <person name="Walter F."/>
            <person name="Albersmeier A."/>
            <person name="Kalinowski J."/>
            <person name="Ruckert C."/>
        </authorList>
    </citation>
    <scope>NUCLEOTIDE SEQUENCE</scope>
    <source>
        <strain evidence="4">CGMCC 4.7201</strain>
    </source>
</reference>
<name>A0A917ZPS6_9ACTN</name>
<evidence type="ECO:0000313" key="4">
    <source>
        <dbReference type="EMBL" id="GGO89038.1"/>
    </source>
</evidence>
<reference evidence="4" key="2">
    <citation type="submission" date="2020-09" db="EMBL/GenBank/DDBJ databases">
        <authorList>
            <person name="Sun Q."/>
            <person name="Zhou Y."/>
        </authorList>
    </citation>
    <scope>NUCLEOTIDE SEQUENCE</scope>
    <source>
        <strain evidence="4">CGMCC 4.7201</strain>
    </source>
</reference>
<dbReference type="InterPro" id="IPR036736">
    <property type="entry name" value="ACP-like_sf"/>
</dbReference>